<protein>
    <recommendedName>
        <fullName evidence="6">2-oxoglutarate dehydrogenase</fullName>
    </recommendedName>
</protein>
<proteinExistence type="predicted"/>
<feature type="compositionally biased region" description="Low complexity" evidence="1">
    <location>
        <begin position="308"/>
        <end position="325"/>
    </location>
</feature>
<keyword evidence="5" id="KW-1185">Reference proteome</keyword>
<evidence type="ECO:0000256" key="1">
    <source>
        <dbReference type="SAM" id="MobiDB-lite"/>
    </source>
</evidence>
<evidence type="ECO:0000313" key="4">
    <source>
        <dbReference type="EMBL" id="GAA5084730.1"/>
    </source>
</evidence>
<sequence length="789" mass="80499">MTPPRALQRPARRARRFVTAAAATVAVFAALLMPGAAMAASPEPTPTPTSTIPAGTTVLTLSPLGDGIVRPGDALSVTVTLQNGTAAPLPPSTATLSLGRTALADRDALGEWLDGTDTSPALEPIASETLNAVQPGSFERRGMSVAADDPALAARAPGVYPLAVSYPGDDGTVTATSAMIVPPEDATDVWIGVIVPITARAQGEGLLTADELAELTAPDGDLTNQLDSVTGTPSILAVDPAVPAAIRVLGTSAPESALDWLARLEGIQNSRFALQFGDADVTTQLEAGLAQPLQPTSFLSYMSPSDFAAPTPTTTPTPTATAPTAPGTPTPSPTPTPTDTLPTTEALLAIGPATRPGIYWPADGTADTEIVTRLGELSTDDATSATLIPSATTDAGAAGRTVSATGMVDDADALVYDSDVSAALDAASQSDESWLRGASLTAATAYLAFATAEADGPLLVTVGRGEGRSRVGLGAAISTAFSAPDVAARTLSTIAESEPRELELSGTEASPERADAASALLGEEGELARFATILDQPSLLTGPERAEILQLLGVAWIGDDAWSAALAEHHAETAGTLGSVALLPTSPSDLYGSSAALRFWVRNDLPYPVNLVLYTTRDNLRLDVQSETPVVATPSSNTRVEVPVQARVGRGEVTLTLQLRSPAFVAIGQPESVDINVYADWEGAGIAALAVLVGALLLIGIVRTVLRMRRRRRGTDAAAAGPDEGPGAAPGDADTGEAEEDLEPERLATPAHDEAGEGVTPAQDEPAVQSATEDADTAADVAPGDGPGR</sequence>
<feature type="compositionally biased region" description="Acidic residues" evidence="1">
    <location>
        <begin position="734"/>
        <end position="743"/>
    </location>
</feature>
<evidence type="ECO:0000256" key="2">
    <source>
        <dbReference type="SAM" id="Phobius"/>
    </source>
</evidence>
<feature type="compositionally biased region" description="Low complexity" evidence="1">
    <location>
        <begin position="716"/>
        <end position="733"/>
    </location>
</feature>
<keyword evidence="2" id="KW-1133">Transmembrane helix</keyword>
<reference evidence="5" key="1">
    <citation type="journal article" date="2019" name="Int. J. Syst. Evol. Microbiol.">
        <title>The Global Catalogue of Microorganisms (GCM) 10K type strain sequencing project: providing services to taxonomists for standard genome sequencing and annotation.</title>
        <authorList>
            <consortium name="The Broad Institute Genomics Platform"/>
            <consortium name="The Broad Institute Genome Sequencing Center for Infectious Disease"/>
            <person name="Wu L."/>
            <person name="Ma J."/>
        </authorList>
    </citation>
    <scope>NUCLEOTIDE SEQUENCE [LARGE SCALE GENOMIC DNA]</scope>
    <source>
        <strain evidence="5">JCM 18959</strain>
    </source>
</reference>
<feature type="region of interest" description="Disordered" evidence="1">
    <location>
        <begin position="714"/>
        <end position="789"/>
    </location>
</feature>
<dbReference type="Proteomes" id="UP001501407">
    <property type="component" value="Unassembled WGS sequence"/>
</dbReference>
<evidence type="ECO:0008006" key="6">
    <source>
        <dbReference type="Google" id="ProtNLM"/>
    </source>
</evidence>
<dbReference type="InterPro" id="IPR046112">
    <property type="entry name" value="DUF6049"/>
</dbReference>
<keyword evidence="3" id="KW-0732">Signal</keyword>
<feature type="signal peptide" evidence="3">
    <location>
        <begin position="1"/>
        <end position="39"/>
    </location>
</feature>
<evidence type="ECO:0000256" key="3">
    <source>
        <dbReference type="SAM" id="SignalP"/>
    </source>
</evidence>
<name>A0ABP9LSL5_9MICO</name>
<keyword evidence="2" id="KW-0812">Transmembrane</keyword>
<feature type="transmembrane region" description="Helical" evidence="2">
    <location>
        <begin position="684"/>
        <end position="706"/>
    </location>
</feature>
<dbReference type="EMBL" id="BAABKZ010000001">
    <property type="protein sequence ID" value="GAA5084730.1"/>
    <property type="molecule type" value="Genomic_DNA"/>
</dbReference>
<dbReference type="Pfam" id="PF19516">
    <property type="entry name" value="DUF6049"/>
    <property type="match status" value="1"/>
</dbReference>
<dbReference type="RefSeq" id="WP_194412201.1">
    <property type="nucleotide sequence ID" value="NZ_BAABKZ010000001.1"/>
</dbReference>
<keyword evidence="2" id="KW-0472">Membrane</keyword>
<organism evidence="4 5">
    <name type="scientific">Microbacterium yannicii</name>
    <dbReference type="NCBI Taxonomy" id="671622"/>
    <lineage>
        <taxon>Bacteria</taxon>
        <taxon>Bacillati</taxon>
        <taxon>Actinomycetota</taxon>
        <taxon>Actinomycetes</taxon>
        <taxon>Micrococcales</taxon>
        <taxon>Microbacteriaceae</taxon>
        <taxon>Microbacterium</taxon>
    </lineage>
</organism>
<accession>A0ABP9LSL5</accession>
<feature type="compositionally biased region" description="Pro residues" evidence="1">
    <location>
        <begin position="326"/>
        <end position="336"/>
    </location>
</feature>
<gene>
    <name evidence="4" type="ORF">GCM10025760_02880</name>
</gene>
<evidence type="ECO:0000313" key="5">
    <source>
        <dbReference type="Proteomes" id="UP001501407"/>
    </source>
</evidence>
<feature type="chain" id="PRO_5046890607" description="2-oxoglutarate dehydrogenase" evidence="3">
    <location>
        <begin position="40"/>
        <end position="789"/>
    </location>
</feature>
<feature type="region of interest" description="Disordered" evidence="1">
    <location>
        <begin position="301"/>
        <end position="342"/>
    </location>
</feature>
<comment type="caution">
    <text evidence="4">The sequence shown here is derived from an EMBL/GenBank/DDBJ whole genome shotgun (WGS) entry which is preliminary data.</text>
</comment>